<dbReference type="AlphaFoldDB" id="X1FJN1"/>
<dbReference type="GO" id="GO:0006633">
    <property type="term" value="P:fatty acid biosynthetic process"/>
    <property type="evidence" value="ECO:0007669"/>
    <property type="project" value="TreeGrafter"/>
</dbReference>
<protein>
    <recommendedName>
        <fullName evidence="3">PKS/mFAS DH domain-containing protein</fullName>
    </recommendedName>
</protein>
<dbReference type="Gene3D" id="3.10.129.110">
    <property type="entry name" value="Polyketide synthase dehydratase"/>
    <property type="match status" value="1"/>
</dbReference>
<proteinExistence type="predicted"/>
<dbReference type="InterPro" id="IPR049900">
    <property type="entry name" value="PKS_mFAS_DH"/>
</dbReference>
<evidence type="ECO:0000256" key="1">
    <source>
        <dbReference type="ARBA" id="ARBA00022450"/>
    </source>
</evidence>
<dbReference type="PROSITE" id="PS52019">
    <property type="entry name" value="PKS_MFAS_DH"/>
    <property type="match status" value="1"/>
</dbReference>
<comment type="caution">
    <text evidence="4">The sequence shown here is derived from an EMBL/GenBank/DDBJ whole genome shotgun (WGS) entry which is preliminary data.</text>
</comment>
<name>X1FJN1_9ZZZZ</name>
<keyword evidence="1" id="KW-0596">Phosphopantetheine</keyword>
<evidence type="ECO:0000259" key="3">
    <source>
        <dbReference type="PROSITE" id="PS52019"/>
    </source>
</evidence>
<dbReference type="InterPro" id="IPR049552">
    <property type="entry name" value="PKS_DH_N"/>
</dbReference>
<dbReference type="Pfam" id="PF21089">
    <property type="entry name" value="PKS_DH_N"/>
    <property type="match status" value="1"/>
</dbReference>
<keyword evidence="2" id="KW-0597">Phosphoprotein</keyword>
<feature type="domain" description="PKS/mFAS DH" evidence="3">
    <location>
        <begin position="47"/>
        <end position="321"/>
    </location>
</feature>
<dbReference type="EMBL" id="BARU01007523">
    <property type="protein sequence ID" value="GAH45886.1"/>
    <property type="molecule type" value="Genomic_DNA"/>
</dbReference>
<dbReference type="GO" id="GO:0004312">
    <property type="term" value="F:fatty acid synthase activity"/>
    <property type="evidence" value="ECO:0007669"/>
    <property type="project" value="TreeGrafter"/>
</dbReference>
<sequence length="400" mass="41879">TTGVSSFAFQGTNAHGLLGAADANTAHTCAPRMNWSRQSLWLAPRAHPLVEVFVQVSKARKVFVETTVGGPALAYLSDHRVNSRAILPGTGFMEMSAAAARSLVTEASNSCMLALGGVSIRFPLELPDSPEVSKARTPGPAVQFVMDLRASKYEVQSARRHASSAYVTGAASMVHVADATSLQSGVAPQFAQQVLCKLSFSKAVVGDLPSVACVDLGVKSIGNSGYHAHPAAMDNGMQLSWARVLGMKADGKSRVPAGVGRFVTVGHACASRGWSGAWTAPVLSSEDPYFSDYCLQEYHRQCGVAKVAGLEARVMAAQAAVPAPQVRIAVSQPRALYIGMWQVAQGSMPHGSPIGGYLNLSAGAQPRSTSVLGLPTALRFSAVQYSASYSAGCTESVAMH</sequence>
<dbReference type="InterPro" id="IPR020807">
    <property type="entry name" value="PKS_DH"/>
</dbReference>
<dbReference type="InterPro" id="IPR050091">
    <property type="entry name" value="PKS_NRPS_Biosynth_Enz"/>
</dbReference>
<organism evidence="4">
    <name type="scientific">marine sediment metagenome</name>
    <dbReference type="NCBI Taxonomy" id="412755"/>
    <lineage>
        <taxon>unclassified sequences</taxon>
        <taxon>metagenomes</taxon>
        <taxon>ecological metagenomes</taxon>
    </lineage>
</organism>
<dbReference type="PANTHER" id="PTHR43775:SF37">
    <property type="entry name" value="SI:DKEY-61P9.11"/>
    <property type="match status" value="1"/>
</dbReference>
<dbReference type="InterPro" id="IPR042104">
    <property type="entry name" value="PKS_dehydratase_sf"/>
</dbReference>
<feature type="non-terminal residue" evidence="4">
    <location>
        <position position="1"/>
    </location>
</feature>
<reference evidence="4" key="1">
    <citation type="journal article" date="2014" name="Front. Microbiol.">
        <title>High frequency of phylogenetically diverse reductive dehalogenase-homologous genes in deep subseafloor sedimentary metagenomes.</title>
        <authorList>
            <person name="Kawai M."/>
            <person name="Futagami T."/>
            <person name="Toyoda A."/>
            <person name="Takaki Y."/>
            <person name="Nishi S."/>
            <person name="Hori S."/>
            <person name="Arai W."/>
            <person name="Tsubouchi T."/>
            <person name="Morono Y."/>
            <person name="Uchiyama I."/>
            <person name="Ito T."/>
            <person name="Fujiyama A."/>
            <person name="Inagaki F."/>
            <person name="Takami H."/>
        </authorList>
    </citation>
    <scope>NUCLEOTIDE SEQUENCE</scope>
    <source>
        <strain evidence="4">Expedition CK06-06</strain>
    </source>
</reference>
<gene>
    <name evidence="4" type="ORF">S03H2_14812</name>
</gene>
<evidence type="ECO:0000313" key="4">
    <source>
        <dbReference type="EMBL" id="GAH45886.1"/>
    </source>
</evidence>
<evidence type="ECO:0000256" key="2">
    <source>
        <dbReference type="ARBA" id="ARBA00022553"/>
    </source>
</evidence>
<accession>X1FJN1</accession>
<dbReference type="PANTHER" id="PTHR43775">
    <property type="entry name" value="FATTY ACID SYNTHASE"/>
    <property type="match status" value="1"/>
</dbReference>
<feature type="non-terminal residue" evidence="4">
    <location>
        <position position="400"/>
    </location>
</feature>
<dbReference type="SMART" id="SM00826">
    <property type="entry name" value="PKS_DH"/>
    <property type="match status" value="1"/>
</dbReference>